<keyword evidence="2" id="KW-1185">Reference proteome</keyword>
<dbReference type="Pfam" id="PF13455">
    <property type="entry name" value="MUG113"/>
    <property type="match status" value="1"/>
</dbReference>
<gene>
    <name evidence="1" type="ORF">H206_00258</name>
</gene>
<sequence>MIYSDDAPALESALHNHLNPVRLNAVNRRKEFFQAPLREIKSAVEEIAGDEADFIMTAAAEEYYETLRLQGDSSSPHAVT</sequence>
<name>A0A444J267_9BACT</name>
<evidence type="ECO:0000313" key="2">
    <source>
        <dbReference type="Proteomes" id="UP000287853"/>
    </source>
</evidence>
<accession>A0A444J267</accession>
<comment type="caution">
    <text evidence="1">The sequence shown here is derived from an EMBL/GenBank/DDBJ whole genome shotgun (WGS) entry which is preliminary data.</text>
</comment>
<reference evidence="1 2" key="1">
    <citation type="submission" date="2017-01" db="EMBL/GenBank/DDBJ databases">
        <title>The cable genome- insights into the physiology and evolution of filamentous bacteria capable of sulfide oxidation via long distance electron transfer.</title>
        <authorList>
            <person name="Schreiber L."/>
            <person name="Bjerg J.T."/>
            <person name="Boggild A."/>
            <person name="Van De Vossenberg J."/>
            <person name="Meysman F."/>
            <person name="Nielsen L.P."/>
            <person name="Schramm A."/>
            <person name="Kjeldsen K.U."/>
        </authorList>
    </citation>
    <scope>NUCLEOTIDE SEQUENCE [LARGE SCALE GENOMIC DNA]</scope>
    <source>
        <strain evidence="1">MCF</strain>
    </source>
</reference>
<protein>
    <submittedName>
        <fullName evidence="1">Uncharacterized protein</fullName>
    </submittedName>
</protein>
<proteinExistence type="predicted"/>
<dbReference type="AlphaFoldDB" id="A0A444J267"/>
<organism evidence="1 2">
    <name type="scientific">Candidatus Electrothrix aarhusensis</name>
    <dbReference type="NCBI Taxonomy" id="1859131"/>
    <lineage>
        <taxon>Bacteria</taxon>
        <taxon>Pseudomonadati</taxon>
        <taxon>Thermodesulfobacteriota</taxon>
        <taxon>Desulfobulbia</taxon>
        <taxon>Desulfobulbales</taxon>
        <taxon>Desulfobulbaceae</taxon>
        <taxon>Candidatus Electrothrix</taxon>
    </lineage>
</organism>
<dbReference type="Proteomes" id="UP000287853">
    <property type="component" value="Unassembled WGS sequence"/>
</dbReference>
<dbReference type="EMBL" id="MTKO01000046">
    <property type="protein sequence ID" value="RWX46945.1"/>
    <property type="molecule type" value="Genomic_DNA"/>
</dbReference>
<evidence type="ECO:0000313" key="1">
    <source>
        <dbReference type="EMBL" id="RWX46945.1"/>
    </source>
</evidence>